<accession>A0AAU8HSI3</accession>
<dbReference type="PANTHER" id="PTHR37310:SF1">
    <property type="entry name" value="CYTOPLASMIC PROTEIN"/>
    <property type="match status" value="1"/>
</dbReference>
<gene>
    <name evidence="1" type="ORF">PRVXH_002497</name>
</gene>
<dbReference type="EMBL" id="CP159485">
    <property type="protein sequence ID" value="XCI28536.1"/>
    <property type="molecule type" value="Genomic_DNA"/>
</dbReference>
<dbReference type="Pfam" id="PF03860">
    <property type="entry name" value="Csp"/>
    <property type="match status" value="1"/>
</dbReference>
<name>A0AAU8HSI3_9FIRM</name>
<reference evidence="1" key="2">
    <citation type="submission" date="2024-06" db="EMBL/GenBank/DDBJ databases">
        <authorList>
            <person name="Petrova K.O."/>
            <person name="Toshchakov S.V."/>
            <person name="Boltjanskaja Y.V."/>
            <person name="Kevbrin V.V."/>
        </authorList>
    </citation>
    <scope>NUCLEOTIDE SEQUENCE</scope>
    <source>
        <strain evidence="1">Z-710</strain>
    </source>
</reference>
<dbReference type="InterPro" id="IPR005560">
    <property type="entry name" value="Csp_YhjQ"/>
</dbReference>
<dbReference type="CDD" id="cd08026">
    <property type="entry name" value="DUF326"/>
    <property type="match status" value="1"/>
</dbReference>
<dbReference type="PANTHER" id="PTHR37310">
    <property type="entry name" value="CYTOPLASMIC PROTEIN-RELATED"/>
    <property type="match status" value="1"/>
</dbReference>
<protein>
    <submittedName>
        <fullName evidence="1">Four-helix bundle copper-binding protein</fullName>
    </submittedName>
</protein>
<dbReference type="RefSeq" id="WP_353893090.1">
    <property type="nucleotide sequence ID" value="NZ_CP159485.1"/>
</dbReference>
<dbReference type="Gene3D" id="1.20.1270.360">
    <property type="match status" value="1"/>
</dbReference>
<sequence>MGVLPTSPTNMDSCIEILLKCARACEESFDMSLQQPDIRERADCLKILTDCAEMCAMTARFMSRNSEFNKELCYLTMDVCQTCAEECNRFKDQHSQGCAEICLQCIDECKRIVAGMTMV</sequence>
<evidence type="ECO:0000313" key="1">
    <source>
        <dbReference type="EMBL" id="XCI28536.1"/>
    </source>
</evidence>
<organism evidence="1">
    <name type="scientific">Proteinivorax hydrogeniformans</name>
    <dbReference type="NCBI Taxonomy" id="1826727"/>
    <lineage>
        <taxon>Bacteria</taxon>
        <taxon>Bacillati</taxon>
        <taxon>Bacillota</taxon>
        <taxon>Clostridia</taxon>
        <taxon>Eubacteriales</taxon>
        <taxon>Proteinivoracaceae</taxon>
        <taxon>Proteinivorax</taxon>
    </lineage>
</organism>
<proteinExistence type="predicted"/>
<reference evidence="1" key="1">
    <citation type="journal article" date="2018" name="Antonie Van Leeuwenhoek">
        <title>Proteinivorax hydrogeniformans sp. nov., an anaerobic, haloalkaliphilic bacterium fermenting proteinaceous compounds with high hydrogen production.</title>
        <authorList>
            <person name="Boltyanskaya Y."/>
            <person name="Detkova E."/>
            <person name="Pimenov N."/>
            <person name="Kevbrin V."/>
        </authorList>
    </citation>
    <scope>NUCLEOTIDE SEQUENCE</scope>
    <source>
        <strain evidence="1">Z-710</strain>
    </source>
</reference>
<dbReference type="InterPro" id="IPR044543">
    <property type="entry name" value="YHJQ-like"/>
</dbReference>
<dbReference type="AlphaFoldDB" id="A0AAU8HSI3"/>